<organism evidence="2 3">
    <name type="scientific">Lacticaseibacillus paracasei subsp. paracasei Lpp123</name>
    <dbReference type="NCBI Taxonomy" id="1256201"/>
    <lineage>
        <taxon>Bacteria</taxon>
        <taxon>Bacillati</taxon>
        <taxon>Bacillota</taxon>
        <taxon>Bacilli</taxon>
        <taxon>Lactobacillales</taxon>
        <taxon>Lactobacillaceae</taxon>
        <taxon>Lacticaseibacillus</taxon>
    </lineage>
</organism>
<accession>A0A829GHC2</accession>
<name>A0A829GHC2_LACPA</name>
<evidence type="ECO:0000313" key="2">
    <source>
        <dbReference type="EMBL" id="EPC53489.1"/>
    </source>
</evidence>
<keyword evidence="1" id="KW-0472">Membrane</keyword>
<gene>
    <name evidence="2" type="ORF">Lpp123_07910</name>
</gene>
<proteinExistence type="predicted"/>
<evidence type="ECO:0000256" key="1">
    <source>
        <dbReference type="SAM" id="Phobius"/>
    </source>
</evidence>
<feature type="transmembrane region" description="Helical" evidence="1">
    <location>
        <begin position="92"/>
        <end position="120"/>
    </location>
</feature>
<feature type="non-terminal residue" evidence="2">
    <location>
        <position position="122"/>
    </location>
</feature>
<dbReference type="AlphaFoldDB" id="A0A829GHC2"/>
<keyword evidence="1" id="KW-0812">Transmembrane</keyword>
<protein>
    <submittedName>
        <fullName evidence="2">ABC transporter permease</fullName>
    </submittedName>
</protein>
<reference evidence="2 3" key="1">
    <citation type="journal article" date="2013" name="PLoS ONE">
        <title>Lactobacillus paracasei comparative genomics: towards species pan-genome definition and exploitation of diversity.</title>
        <authorList>
            <person name="Smokvina T."/>
            <person name="Wels M."/>
            <person name="Polka J."/>
            <person name="Chervaux C."/>
            <person name="Brisse S."/>
            <person name="Boekhorst J."/>
            <person name="van Hylckama Vlieg J.E."/>
            <person name="Siezen R.J."/>
        </authorList>
    </citation>
    <scope>NUCLEOTIDE SEQUENCE [LARGE SCALE GENOMIC DNA]</scope>
    <source>
        <strain evidence="2 3">Lpp123</strain>
    </source>
</reference>
<dbReference type="EMBL" id="ANJW01000470">
    <property type="protein sequence ID" value="EPC53489.1"/>
    <property type="molecule type" value="Genomic_DNA"/>
</dbReference>
<dbReference type="Proteomes" id="UP000014316">
    <property type="component" value="Unassembled WGS sequence"/>
</dbReference>
<feature type="transmembrane region" description="Helical" evidence="1">
    <location>
        <begin position="51"/>
        <end position="71"/>
    </location>
</feature>
<keyword evidence="1" id="KW-1133">Transmembrane helix</keyword>
<comment type="caution">
    <text evidence="2">The sequence shown here is derived from an EMBL/GenBank/DDBJ whole genome shotgun (WGS) entry which is preliminary data.</text>
</comment>
<sequence>MTNTWTIMRTLTRQRSLSAFKTFIVTLVATAVSLLVGMFSGEAKITLDLSLSFLFGYAVLGGFVFFVRLATMQERVWVNNYYRSVPTTNLKLYTANLLATCLSFLFYAAIEGIVLFALAVMR</sequence>
<feature type="transmembrane region" description="Helical" evidence="1">
    <location>
        <begin position="20"/>
        <end position="39"/>
    </location>
</feature>
<evidence type="ECO:0000313" key="3">
    <source>
        <dbReference type="Proteomes" id="UP000014316"/>
    </source>
</evidence>